<organism evidence="2 3">
    <name type="scientific">Cirrhinus mrigala</name>
    <name type="common">Mrigala</name>
    <dbReference type="NCBI Taxonomy" id="683832"/>
    <lineage>
        <taxon>Eukaryota</taxon>
        <taxon>Metazoa</taxon>
        <taxon>Chordata</taxon>
        <taxon>Craniata</taxon>
        <taxon>Vertebrata</taxon>
        <taxon>Euteleostomi</taxon>
        <taxon>Actinopterygii</taxon>
        <taxon>Neopterygii</taxon>
        <taxon>Teleostei</taxon>
        <taxon>Ostariophysi</taxon>
        <taxon>Cypriniformes</taxon>
        <taxon>Cyprinidae</taxon>
        <taxon>Labeoninae</taxon>
        <taxon>Labeonini</taxon>
        <taxon>Cirrhinus</taxon>
    </lineage>
</organism>
<keyword evidence="3" id="KW-1185">Reference proteome</keyword>
<name>A0ABD0PIP5_CIRMR</name>
<feature type="region of interest" description="Disordered" evidence="1">
    <location>
        <begin position="78"/>
        <end position="130"/>
    </location>
</feature>
<feature type="non-terminal residue" evidence="2">
    <location>
        <position position="1"/>
    </location>
</feature>
<dbReference type="Proteomes" id="UP001529510">
    <property type="component" value="Unassembled WGS sequence"/>
</dbReference>
<proteinExistence type="predicted"/>
<dbReference type="AlphaFoldDB" id="A0ABD0PIP5"/>
<sequence length="130" mass="13761">TCCCGAPVPAKTPLPGRAVRASRPKPAYSAAGQATLHAMAILQVHQAISQAGLFRNTFLGVQKQTEAIKHILSWRESTKLPGARVASTPALPPATPKEATPQTGRQTERRRAVQSAAQGSATNTRKTAKR</sequence>
<dbReference type="EMBL" id="JAMKFB020000015">
    <property type="protein sequence ID" value="KAL0173709.1"/>
    <property type="molecule type" value="Genomic_DNA"/>
</dbReference>
<evidence type="ECO:0000256" key="1">
    <source>
        <dbReference type="SAM" id="MobiDB-lite"/>
    </source>
</evidence>
<evidence type="ECO:0000313" key="2">
    <source>
        <dbReference type="EMBL" id="KAL0173709.1"/>
    </source>
</evidence>
<accession>A0ABD0PIP5</accession>
<protein>
    <submittedName>
        <fullName evidence="2">Uncharacterized protein</fullName>
    </submittedName>
</protein>
<comment type="caution">
    <text evidence="2">The sequence shown here is derived from an EMBL/GenBank/DDBJ whole genome shotgun (WGS) entry which is preliminary data.</text>
</comment>
<evidence type="ECO:0000313" key="3">
    <source>
        <dbReference type="Proteomes" id="UP001529510"/>
    </source>
</evidence>
<gene>
    <name evidence="2" type="ORF">M9458_029677</name>
</gene>
<reference evidence="2 3" key="1">
    <citation type="submission" date="2024-05" db="EMBL/GenBank/DDBJ databases">
        <title>Genome sequencing and assembly of Indian major carp, Cirrhinus mrigala (Hamilton, 1822).</title>
        <authorList>
            <person name="Mohindra V."/>
            <person name="Chowdhury L.M."/>
            <person name="Lal K."/>
            <person name="Jena J.K."/>
        </authorList>
    </citation>
    <scope>NUCLEOTIDE SEQUENCE [LARGE SCALE GENOMIC DNA]</scope>
    <source>
        <strain evidence="2">CM1030</strain>
        <tissue evidence="2">Blood</tissue>
    </source>
</reference>
<feature type="compositionally biased region" description="Polar residues" evidence="1">
    <location>
        <begin position="115"/>
        <end position="130"/>
    </location>
</feature>
<feature type="non-terminal residue" evidence="2">
    <location>
        <position position="130"/>
    </location>
</feature>